<keyword evidence="3" id="KW-1185">Reference proteome</keyword>
<organism evidence="2 3">
    <name type="scientific">Litoreibacter janthinus</name>
    <dbReference type="NCBI Taxonomy" id="670154"/>
    <lineage>
        <taxon>Bacteria</taxon>
        <taxon>Pseudomonadati</taxon>
        <taxon>Pseudomonadota</taxon>
        <taxon>Alphaproteobacteria</taxon>
        <taxon>Rhodobacterales</taxon>
        <taxon>Roseobacteraceae</taxon>
        <taxon>Litoreibacter</taxon>
    </lineage>
</organism>
<feature type="transmembrane region" description="Helical" evidence="1">
    <location>
        <begin position="270"/>
        <end position="289"/>
    </location>
</feature>
<reference evidence="3" key="1">
    <citation type="submission" date="2016-10" db="EMBL/GenBank/DDBJ databases">
        <authorList>
            <person name="Varghese N."/>
            <person name="Submissions S."/>
        </authorList>
    </citation>
    <scope>NUCLEOTIDE SEQUENCE [LARGE SCALE GENOMIC DNA]</scope>
    <source>
        <strain evidence="3">DSM 26921</strain>
    </source>
</reference>
<accession>A0A1I6GVS8</accession>
<evidence type="ECO:0000313" key="2">
    <source>
        <dbReference type="EMBL" id="SFR46354.1"/>
    </source>
</evidence>
<dbReference type="OrthoDB" id="7810151at2"/>
<evidence type="ECO:0000313" key="3">
    <source>
        <dbReference type="Proteomes" id="UP000199658"/>
    </source>
</evidence>
<dbReference type="RefSeq" id="WP_139229816.1">
    <property type="nucleotide sequence ID" value="NZ_FOYO01000001.1"/>
</dbReference>
<name>A0A1I6GVS8_9RHOB</name>
<feature type="transmembrane region" description="Helical" evidence="1">
    <location>
        <begin position="99"/>
        <end position="119"/>
    </location>
</feature>
<keyword evidence="1" id="KW-0472">Membrane</keyword>
<keyword evidence="1" id="KW-0812">Transmembrane</keyword>
<feature type="transmembrane region" description="Helical" evidence="1">
    <location>
        <begin position="174"/>
        <end position="192"/>
    </location>
</feature>
<dbReference type="AlphaFoldDB" id="A0A1I6GVS8"/>
<sequence length="350" mass="37898">MGIILPRLRPRGRLVIAPKHLGILALPAFVLLASEYLLGNFGNSALLLPPTVTVSQAPLLELTARYNFLSAWFFYSAVCVIFIAIFFSELWSKHSPKSAFRILLGLIAVVAFTMVFNTLEPVWMGSFEAYELLGKSLFVDALSQGRLRACETSLACEGEGAFHGMEVLLDKANHITSLAAACVIAGMVLALARPHRPCLHSAQGLAAEAAILKEAQDTSSRYLYCSGILLSVGMVLLLSWMKWPGQMIADPALRDRHAGLVNAISLYRGVSYSVLILSYYMPVSLILMVRIDRFHKAVEAHGSPEIGSQVMGFDINRIASMDAFKKIIAIVSPILASALGAAVTFEGIGG</sequence>
<dbReference type="EMBL" id="FOYO01000001">
    <property type="protein sequence ID" value="SFR46354.1"/>
    <property type="molecule type" value="Genomic_DNA"/>
</dbReference>
<dbReference type="Proteomes" id="UP000199658">
    <property type="component" value="Unassembled WGS sequence"/>
</dbReference>
<proteinExistence type="predicted"/>
<feature type="transmembrane region" description="Helical" evidence="1">
    <location>
        <begin position="222"/>
        <end position="241"/>
    </location>
</feature>
<evidence type="ECO:0000256" key="1">
    <source>
        <dbReference type="SAM" id="Phobius"/>
    </source>
</evidence>
<keyword evidence="1" id="KW-1133">Transmembrane helix</keyword>
<gene>
    <name evidence="2" type="ORF">SAMN04488002_2058</name>
</gene>
<feature type="transmembrane region" description="Helical" evidence="1">
    <location>
        <begin position="21"/>
        <end position="39"/>
    </location>
</feature>
<feature type="transmembrane region" description="Helical" evidence="1">
    <location>
        <begin position="327"/>
        <end position="345"/>
    </location>
</feature>
<protein>
    <submittedName>
        <fullName evidence="2">Uncharacterized protein</fullName>
    </submittedName>
</protein>
<feature type="transmembrane region" description="Helical" evidence="1">
    <location>
        <begin position="68"/>
        <end position="87"/>
    </location>
</feature>